<evidence type="ECO:0000313" key="2">
    <source>
        <dbReference type="Proteomes" id="UP000606974"/>
    </source>
</evidence>
<accession>A0A8H7E0X6</accession>
<evidence type="ECO:0000313" key="1">
    <source>
        <dbReference type="EMBL" id="KAF7502361.1"/>
    </source>
</evidence>
<sequence length="67" mass="7602">MPDTFRIPLFQVYESDKHEVTLPAQSDRGRCGQDEGWNVCQIMLPALMRAFLNSGESLVLSRSSCIR</sequence>
<comment type="caution">
    <text evidence="1">The sequence shown here is derived from an EMBL/GenBank/DDBJ whole genome shotgun (WGS) entry which is preliminary data.</text>
</comment>
<keyword evidence="2" id="KW-1185">Reference proteome</keyword>
<dbReference type="EMBL" id="JAACFV010000263">
    <property type="protein sequence ID" value="KAF7502361.1"/>
    <property type="molecule type" value="Genomic_DNA"/>
</dbReference>
<gene>
    <name evidence="1" type="ORF">GJ744_005982</name>
</gene>
<dbReference type="AlphaFoldDB" id="A0A8H7E0X6"/>
<reference evidence="1" key="1">
    <citation type="submission" date="2020-02" db="EMBL/GenBank/DDBJ databases">
        <authorList>
            <person name="Palmer J.M."/>
        </authorList>
    </citation>
    <scope>NUCLEOTIDE SEQUENCE</scope>
    <source>
        <strain evidence="1">EPUS1.4</strain>
        <tissue evidence="1">Thallus</tissue>
    </source>
</reference>
<dbReference type="Proteomes" id="UP000606974">
    <property type="component" value="Unassembled WGS sequence"/>
</dbReference>
<organism evidence="1 2">
    <name type="scientific">Endocarpon pusillum</name>
    <dbReference type="NCBI Taxonomy" id="364733"/>
    <lineage>
        <taxon>Eukaryota</taxon>
        <taxon>Fungi</taxon>
        <taxon>Dikarya</taxon>
        <taxon>Ascomycota</taxon>
        <taxon>Pezizomycotina</taxon>
        <taxon>Eurotiomycetes</taxon>
        <taxon>Chaetothyriomycetidae</taxon>
        <taxon>Verrucariales</taxon>
        <taxon>Verrucariaceae</taxon>
        <taxon>Endocarpon</taxon>
    </lineage>
</organism>
<protein>
    <submittedName>
        <fullName evidence="1">Uncharacterized protein</fullName>
    </submittedName>
</protein>
<proteinExistence type="predicted"/>
<name>A0A8H7E0X6_9EURO</name>